<evidence type="ECO:0000259" key="1">
    <source>
        <dbReference type="Pfam" id="PF04230"/>
    </source>
</evidence>
<feature type="domain" description="Polysaccharide pyruvyl transferase" evidence="1">
    <location>
        <begin position="17"/>
        <end position="252"/>
    </location>
</feature>
<dbReference type="InterPro" id="IPR007345">
    <property type="entry name" value="Polysacch_pyruvyl_Trfase"/>
</dbReference>
<dbReference type="Pfam" id="PF04230">
    <property type="entry name" value="PS_pyruv_trans"/>
    <property type="match status" value="1"/>
</dbReference>
<reference evidence="3" key="1">
    <citation type="journal article" date="2019" name="Int. J. Syst. Evol. Microbiol.">
        <title>The Global Catalogue of Microorganisms (GCM) 10K type strain sequencing project: providing services to taxonomists for standard genome sequencing and annotation.</title>
        <authorList>
            <consortium name="The Broad Institute Genomics Platform"/>
            <consortium name="The Broad Institute Genome Sequencing Center for Infectious Disease"/>
            <person name="Wu L."/>
            <person name="Ma J."/>
        </authorList>
    </citation>
    <scope>NUCLEOTIDE SEQUENCE [LARGE SCALE GENOMIC DNA]</scope>
    <source>
        <strain evidence="3">KCTC 23098</strain>
    </source>
</reference>
<gene>
    <name evidence="2" type="ORF">ACFS6J_26485</name>
</gene>
<dbReference type="EMBL" id="JBHUPA010000029">
    <property type="protein sequence ID" value="MFD2965377.1"/>
    <property type="molecule type" value="Genomic_DNA"/>
</dbReference>
<keyword evidence="3" id="KW-1185">Reference proteome</keyword>
<comment type="caution">
    <text evidence="2">The sequence shown here is derived from an EMBL/GenBank/DDBJ whole genome shotgun (WGS) entry which is preliminary data.</text>
</comment>
<dbReference type="Proteomes" id="UP001597560">
    <property type="component" value="Unassembled WGS sequence"/>
</dbReference>
<accession>A0ABW6B7M9</accession>
<sequence>MADNKYGVMACSRPLTNIGDFVQAIAARQFLPSVDAYCDREELNTYNGEKVKMIMNGWYMHNADNWPPSDKIDPLYVSMHINSSVYSPMTTEKSVEHFKAHSPIGCRDKATARLLQSKGIDAYFSGCLTLTLGKTYKRETVTDDIFIVDPLFHYWSLGTMLKNPRKLIGRIMKGRFTDFLLKNKVLEGNFAKDILENGKQLTQVMPMTDVETSFKIADEYLKKLCSAKLVLTSRIHCALPCLAMGTPVIFLNGGFENKNNQFTSRFEGLIDFFNRIDIDKNGNITRNFDFEGKLSANNFIANKTDHIKYANDLIDRCEKFVNS</sequence>
<protein>
    <submittedName>
        <fullName evidence="2">Polysaccharide pyruvyl transferase family protein</fullName>
    </submittedName>
</protein>
<evidence type="ECO:0000313" key="3">
    <source>
        <dbReference type="Proteomes" id="UP001597560"/>
    </source>
</evidence>
<dbReference type="GO" id="GO:0016740">
    <property type="term" value="F:transferase activity"/>
    <property type="evidence" value="ECO:0007669"/>
    <property type="project" value="UniProtKB-KW"/>
</dbReference>
<dbReference type="RefSeq" id="WP_377613352.1">
    <property type="nucleotide sequence ID" value="NZ_JBHUPA010000029.1"/>
</dbReference>
<evidence type="ECO:0000313" key="2">
    <source>
        <dbReference type="EMBL" id="MFD2965377.1"/>
    </source>
</evidence>
<keyword evidence="2" id="KW-0808">Transferase</keyword>
<proteinExistence type="predicted"/>
<organism evidence="2 3">
    <name type="scientific">Olivibacter jilunii</name>
    <dbReference type="NCBI Taxonomy" id="985016"/>
    <lineage>
        <taxon>Bacteria</taxon>
        <taxon>Pseudomonadati</taxon>
        <taxon>Bacteroidota</taxon>
        <taxon>Sphingobacteriia</taxon>
        <taxon>Sphingobacteriales</taxon>
        <taxon>Sphingobacteriaceae</taxon>
        <taxon>Olivibacter</taxon>
    </lineage>
</organism>
<name>A0ABW6B7M9_9SPHI</name>